<feature type="domain" description="Endonuclease GajA/Old nuclease/RecF-like AAA" evidence="1">
    <location>
        <begin position="6"/>
        <end position="380"/>
    </location>
</feature>
<name>A0A9D5Q5W3_9BACT</name>
<dbReference type="AlphaFoldDB" id="A0A9D5Q5W3"/>
<dbReference type="Proteomes" id="UP000649604">
    <property type="component" value="Unassembled WGS sequence"/>
</dbReference>
<dbReference type="EMBL" id="WJJP01000383">
    <property type="protein sequence ID" value="MBD3325244.1"/>
    <property type="molecule type" value="Genomic_DNA"/>
</dbReference>
<sequence>MGIVVMKLRRLILKNFRGYRSFDIPFGDNLNVIIGKNDVGKSTILDALEIFLSSDIVKLEIQDLHVKTTELQITICLIFEVDSSKEYLLDSDVKSSLQEEFLLNSEGFLEVRKVWDCSRQSLTAKSLKTFIVADYPKEYKQQPLITLKIAELRKIAKEKGLEQEVEDKRVSSEFRKVLYQCARSQDTETTPIPVDKEDAKKIWDSLKTELPFLALFQSDRQNKDTDKEFQDPLKVIAKQAISEVEDDLQRVVAQIEEKAIEKGRRTIEKLAEMSPEIAKTLFPNIKNKNWDSLFSFSFTSDEGIPLNKRGSGVRRLILLNYFRSEAEEKAEDGRNIVYAIEEPETSQHPLHQVMLINSLIELAENENRQVIITTHSPEIAKLTCREDLCLIDWNENQEPVLITSEEKKLHQIKQTIGIMPYLSKVVVCVEGENDINFIKNINKVPEYKSILDLDTENLSIIPMTGENLCSWIERNYLQDSNVVEFHLYDNDKPSYKAAVEEMNNAGGNRSGLITQMLQMENYLHWSLIEDFYQKQGFRFTEEEKANWVTLDVPKVLERRTPFNERTIKRRLNRNIPQRMTRELLHEINAFDEIKSWFEAIKERVQYS</sequence>
<evidence type="ECO:0000313" key="3">
    <source>
        <dbReference type="Proteomes" id="UP000649604"/>
    </source>
</evidence>
<gene>
    <name evidence="2" type="ORF">GF339_11710</name>
</gene>
<reference evidence="2" key="1">
    <citation type="submission" date="2019-11" db="EMBL/GenBank/DDBJ databases">
        <title>Microbial mats filling the niche in hypersaline microbial mats.</title>
        <authorList>
            <person name="Wong H.L."/>
            <person name="Macleod F.I."/>
            <person name="White R.A. III"/>
            <person name="Burns B.P."/>
        </authorList>
    </citation>
    <scope>NUCLEOTIDE SEQUENCE</scope>
    <source>
        <strain evidence="2">Rbin_158</strain>
    </source>
</reference>
<organism evidence="2 3">
    <name type="scientific">candidate division KSB3 bacterium</name>
    <dbReference type="NCBI Taxonomy" id="2044937"/>
    <lineage>
        <taxon>Bacteria</taxon>
        <taxon>candidate division KSB3</taxon>
    </lineage>
</organism>
<dbReference type="InterPro" id="IPR027417">
    <property type="entry name" value="P-loop_NTPase"/>
</dbReference>
<accession>A0A9D5Q5W3</accession>
<dbReference type="InterPro" id="IPR051396">
    <property type="entry name" value="Bact_Antivir_Def_Nuclease"/>
</dbReference>
<dbReference type="SUPFAM" id="SSF52540">
    <property type="entry name" value="P-loop containing nucleoside triphosphate hydrolases"/>
    <property type="match status" value="1"/>
</dbReference>
<proteinExistence type="predicted"/>
<dbReference type="PANTHER" id="PTHR43581">
    <property type="entry name" value="ATP/GTP PHOSPHATASE"/>
    <property type="match status" value="1"/>
</dbReference>
<protein>
    <submittedName>
        <fullName evidence="2">AAA family ATPase</fullName>
    </submittedName>
</protein>
<evidence type="ECO:0000313" key="2">
    <source>
        <dbReference type="EMBL" id="MBD3325244.1"/>
    </source>
</evidence>
<dbReference type="Gene3D" id="3.40.50.300">
    <property type="entry name" value="P-loop containing nucleotide triphosphate hydrolases"/>
    <property type="match status" value="1"/>
</dbReference>
<comment type="caution">
    <text evidence="2">The sequence shown here is derived from an EMBL/GenBank/DDBJ whole genome shotgun (WGS) entry which is preliminary data.</text>
</comment>
<evidence type="ECO:0000259" key="1">
    <source>
        <dbReference type="Pfam" id="PF13175"/>
    </source>
</evidence>
<dbReference type="InterPro" id="IPR041685">
    <property type="entry name" value="AAA_GajA/Old/RecF-like"/>
</dbReference>
<dbReference type="PANTHER" id="PTHR43581:SF4">
    <property type="entry name" value="ATP_GTP PHOSPHATASE"/>
    <property type="match status" value="1"/>
</dbReference>
<dbReference type="Pfam" id="PF13175">
    <property type="entry name" value="AAA_15"/>
    <property type="match status" value="1"/>
</dbReference>